<dbReference type="RefSeq" id="WP_089122022.1">
    <property type="nucleotide sequence ID" value="NZ_BCMI01000037.1"/>
</dbReference>
<feature type="transmembrane region" description="Helical" evidence="6">
    <location>
        <begin position="420"/>
        <end position="438"/>
    </location>
</feature>
<dbReference type="PROSITE" id="PS00216">
    <property type="entry name" value="SUGAR_TRANSPORT_1"/>
    <property type="match status" value="1"/>
</dbReference>
<evidence type="ECO:0000313" key="9">
    <source>
        <dbReference type="Proteomes" id="UP000198414"/>
    </source>
</evidence>
<evidence type="ECO:0000313" key="8">
    <source>
        <dbReference type="EMBL" id="GAX07126.1"/>
    </source>
</evidence>
<keyword evidence="2" id="KW-0813">Transport</keyword>
<feature type="transmembrane region" description="Helical" evidence="6">
    <location>
        <begin position="260"/>
        <end position="281"/>
    </location>
</feature>
<dbReference type="CDD" id="cd17316">
    <property type="entry name" value="MFS_SV2_like"/>
    <property type="match status" value="1"/>
</dbReference>
<dbReference type="InterPro" id="IPR020846">
    <property type="entry name" value="MFS_dom"/>
</dbReference>
<accession>A0A1Z5IZQ7</accession>
<feature type="transmembrane region" description="Helical" evidence="6">
    <location>
        <begin position="74"/>
        <end position="94"/>
    </location>
</feature>
<feature type="transmembrane region" description="Helical" evidence="6">
    <location>
        <begin position="398"/>
        <end position="414"/>
    </location>
</feature>
<dbReference type="SUPFAM" id="SSF103473">
    <property type="entry name" value="MFS general substrate transporter"/>
    <property type="match status" value="1"/>
</dbReference>
<protein>
    <submittedName>
        <fullName evidence="8">Major facilitator superfamily transporter</fullName>
    </submittedName>
</protein>
<dbReference type="OrthoDB" id="9787026at2"/>
<proteinExistence type="predicted"/>
<dbReference type="Proteomes" id="UP000198414">
    <property type="component" value="Unassembled WGS sequence"/>
</dbReference>
<dbReference type="EMBL" id="BCMI01000037">
    <property type="protein sequence ID" value="GAX07126.1"/>
    <property type="molecule type" value="Genomic_DNA"/>
</dbReference>
<evidence type="ECO:0000256" key="4">
    <source>
        <dbReference type="ARBA" id="ARBA00022989"/>
    </source>
</evidence>
<reference evidence="8 9" key="1">
    <citation type="submission" date="2015-11" db="EMBL/GenBank/DDBJ databases">
        <title>Draft genome sequences of new species of the genus Lactobacillus isolated from orchardgrass silage.</title>
        <authorList>
            <person name="Tohno M."/>
            <person name="Tanizawa Y."/>
            <person name="Arita M."/>
        </authorList>
    </citation>
    <scope>NUCLEOTIDE SEQUENCE [LARGE SCALE GENOMIC DNA]</scope>
    <source>
        <strain evidence="8 9">IWT25</strain>
    </source>
</reference>
<evidence type="ECO:0000256" key="5">
    <source>
        <dbReference type="ARBA" id="ARBA00023136"/>
    </source>
</evidence>
<feature type="transmembrane region" description="Helical" evidence="6">
    <location>
        <begin position="36"/>
        <end position="54"/>
    </location>
</feature>
<dbReference type="InterPro" id="IPR036259">
    <property type="entry name" value="MFS_trans_sf"/>
</dbReference>
<dbReference type="GO" id="GO:0046943">
    <property type="term" value="F:carboxylic acid transmembrane transporter activity"/>
    <property type="evidence" value="ECO:0007669"/>
    <property type="project" value="TreeGrafter"/>
</dbReference>
<dbReference type="Pfam" id="PF00083">
    <property type="entry name" value="Sugar_tr"/>
    <property type="match status" value="1"/>
</dbReference>
<dbReference type="PANTHER" id="PTHR23508:SF10">
    <property type="entry name" value="CARBOXYLIC ACID TRANSPORTER PROTEIN HOMOLOG"/>
    <property type="match status" value="1"/>
</dbReference>
<feature type="domain" description="Major facilitator superfamily (MFS) profile" evidence="7">
    <location>
        <begin position="36"/>
        <end position="442"/>
    </location>
</feature>
<evidence type="ECO:0000256" key="6">
    <source>
        <dbReference type="SAM" id="Phobius"/>
    </source>
</evidence>
<dbReference type="PROSITE" id="PS50850">
    <property type="entry name" value="MFS"/>
    <property type="match status" value="1"/>
</dbReference>
<dbReference type="InterPro" id="IPR005828">
    <property type="entry name" value="MFS_sugar_transport-like"/>
</dbReference>
<evidence type="ECO:0000256" key="2">
    <source>
        <dbReference type="ARBA" id="ARBA00022448"/>
    </source>
</evidence>
<dbReference type="GO" id="GO:0005886">
    <property type="term" value="C:plasma membrane"/>
    <property type="evidence" value="ECO:0007669"/>
    <property type="project" value="UniProtKB-SubCell"/>
</dbReference>
<dbReference type="AlphaFoldDB" id="A0A1Z5IZQ7"/>
<dbReference type="InterPro" id="IPR005829">
    <property type="entry name" value="Sugar_transporter_CS"/>
</dbReference>
<gene>
    <name evidence="8" type="ORF">IWT25_02474</name>
</gene>
<name>A0A1Z5IZQ7_9LACO</name>
<feature type="transmembrane region" description="Helical" evidence="6">
    <location>
        <begin position="106"/>
        <end position="125"/>
    </location>
</feature>
<feature type="transmembrane region" description="Helical" evidence="6">
    <location>
        <begin position="160"/>
        <end position="183"/>
    </location>
</feature>
<feature type="transmembrane region" description="Helical" evidence="6">
    <location>
        <begin position="353"/>
        <end position="377"/>
    </location>
</feature>
<sequence length="447" mass="48252">MSESIASPVAVPNEGTATMLIHKMNTVQTTKTFRRIFYLAAIGLFLDAMDIYLASGSLNSFKTSGFSTTMQTSIFLSAGFLGLFLGSLFASVIGDSKGRMKAFQSNLLLFGLATFIGAFSPNMVFLIVTRFIAEIGLGAEMVTSFSIINEFAPVASRGKWCTLASCLANIGAPVAMLLCLFVIPHFSWRGMFFISGALAVVFSYFRHDLPESPRWNIQHHRFDEAAKTINQLFSEMKAENKQPAEYTSTKKSTGHSNQHLLRNSFVAISLAMAAMVCQYTFTSWVPTLLVSQGVTASNSLIYTTVMMVGAPIGAFIGSVLVERIGRKMNIIVAFCLVAVLGVVYAHLNNGTAVVVTGFLLTICFYILNATIIGVYITELFSTKYRFRGAGTANGLGKLANFGMPYLVVTLLQVADASAVIYVIAGVAAIAAVITAVFGPETRGERVN</sequence>
<dbReference type="PANTHER" id="PTHR23508">
    <property type="entry name" value="CARBOXYLIC ACID TRANSPORTER PROTEIN HOMOLOG"/>
    <property type="match status" value="1"/>
</dbReference>
<comment type="subcellular location">
    <subcellularLocation>
        <location evidence="1">Cell membrane</location>
        <topology evidence="1">Multi-pass membrane protein</topology>
    </subcellularLocation>
</comment>
<keyword evidence="3 6" id="KW-0812">Transmembrane</keyword>
<feature type="transmembrane region" description="Helical" evidence="6">
    <location>
        <begin position="328"/>
        <end position="347"/>
    </location>
</feature>
<keyword evidence="5 6" id="KW-0472">Membrane</keyword>
<evidence type="ECO:0000256" key="1">
    <source>
        <dbReference type="ARBA" id="ARBA00004651"/>
    </source>
</evidence>
<dbReference type="Gene3D" id="1.20.1250.20">
    <property type="entry name" value="MFS general substrate transporter like domains"/>
    <property type="match status" value="1"/>
</dbReference>
<keyword evidence="4 6" id="KW-1133">Transmembrane helix</keyword>
<feature type="transmembrane region" description="Helical" evidence="6">
    <location>
        <begin position="301"/>
        <end position="321"/>
    </location>
</feature>
<comment type="caution">
    <text evidence="8">The sequence shown here is derived from an EMBL/GenBank/DDBJ whole genome shotgun (WGS) entry which is preliminary data.</text>
</comment>
<evidence type="ECO:0000256" key="3">
    <source>
        <dbReference type="ARBA" id="ARBA00022692"/>
    </source>
</evidence>
<organism evidence="8 9">
    <name type="scientific">Secundilactobacillus pentosiphilus</name>
    <dbReference type="NCBI Taxonomy" id="1714682"/>
    <lineage>
        <taxon>Bacteria</taxon>
        <taxon>Bacillati</taxon>
        <taxon>Bacillota</taxon>
        <taxon>Bacilli</taxon>
        <taxon>Lactobacillales</taxon>
        <taxon>Lactobacillaceae</taxon>
        <taxon>Secundilactobacillus</taxon>
    </lineage>
</organism>
<evidence type="ECO:0000259" key="7">
    <source>
        <dbReference type="PROSITE" id="PS50850"/>
    </source>
</evidence>